<dbReference type="PROSITE" id="PS51318">
    <property type="entry name" value="TAT"/>
    <property type="match status" value="1"/>
</dbReference>
<evidence type="ECO:0008006" key="3">
    <source>
        <dbReference type="Google" id="ProtNLM"/>
    </source>
</evidence>
<dbReference type="EMBL" id="CP036268">
    <property type="protein sequence ID" value="QDT39028.1"/>
    <property type="molecule type" value="Genomic_DNA"/>
</dbReference>
<name>A0A517R562_9PLAN</name>
<dbReference type="Gene3D" id="3.40.720.10">
    <property type="entry name" value="Alkaline Phosphatase, subunit A"/>
    <property type="match status" value="1"/>
</dbReference>
<protein>
    <recommendedName>
        <fullName evidence="3">Sulfatase</fullName>
    </recommendedName>
</protein>
<keyword evidence="2" id="KW-1185">Reference proteome</keyword>
<dbReference type="InterPro" id="IPR006311">
    <property type="entry name" value="TAT_signal"/>
</dbReference>
<gene>
    <name evidence="1" type="ORF">Pan189_34290</name>
</gene>
<dbReference type="InterPro" id="IPR017850">
    <property type="entry name" value="Alkaline_phosphatase_core_sf"/>
</dbReference>
<organism evidence="1 2">
    <name type="scientific">Stratiformator vulcanicus</name>
    <dbReference type="NCBI Taxonomy" id="2527980"/>
    <lineage>
        <taxon>Bacteria</taxon>
        <taxon>Pseudomonadati</taxon>
        <taxon>Planctomycetota</taxon>
        <taxon>Planctomycetia</taxon>
        <taxon>Planctomycetales</taxon>
        <taxon>Planctomycetaceae</taxon>
        <taxon>Stratiformator</taxon>
    </lineage>
</organism>
<dbReference type="PANTHER" id="PTHR43737:SF1">
    <property type="entry name" value="DUF1501 DOMAIN-CONTAINING PROTEIN"/>
    <property type="match status" value="1"/>
</dbReference>
<evidence type="ECO:0000313" key="2">
    <source>
        <dbReference type="Proteomes" id="UP000317318"/>
    </source>
</evidence>
<evidence type="ECO:0000313" key="1">
    <source>
        <dbReference type="EMBL" id="QDT39028.1"/>
    </source>
</evidence>
<dbReference type="SUPFAM" id="SSF53649">
    <property type="entry name" value="Alkaline phosphatase-like"/>
    <property type="match status" value="1"/>
</dbReference>
<dbReference type="Proteomes" id="UP000317318">
    <property type="component" value="Chromosome"/>
</dbReference>
<reference evidence="1 2" key="1">
    <citation type="submission" date="2019-02" db="EMBL/GenBank/DDBJ databases">
        <title>Deep-cultivation of Planctomycetes and their phenomic and genomic characterization uncovers novel biology.</title>
        <authorList>
            <person name="Wiegand S."/>
            <person name="Jogler M."/>
            <person name="Boedeker C."/>
            <person name="Pinto D."/>
            <person name="Vollmers J."/>
            <person name="Rivas-Marin E."/>
            <person name="Kohn T."/>
            <person name="Peeters S.H."/>
            <person name="Heuer A."/>
            <person name="Rast P."/>
            <person name="Oberbeckmann S."/>
            <person name="Bunk B."/>
            <person name="Jeske O."/>
            <person name="Meyerdierks A."/>
            <person name="Storesund J.E."/>
            <person name="Kallscheuer N."/>
            <person name="Luecker S."/>
            <person name="Lage O.M."/>
            <person name="Pohl T."/>
            <person name="Merkel B.J."/>
            <person name="Hornburger P."/>
            <person name="Mueller R.-W."/>
            <person name="Bruemmer F."/>
            <person name="Labrenz M."/>
            <person name="Spormann A.M."/>
            <person name="Op den Camp H."/>
            <person name="Overmann J."/>
            <person name="Amann R."/>
            <person name="Jetten M.S.M."/>
            <person name="Mascher T."/>
            <person name="Medema M.H."/>
            <person name="Devos D.P."/>
            <person name="Kaster A.-K."/>
            <person name="Ovreas L."/>
            <person name="Rohde M."/>
            <person name="Galperin M.Y."/>
            <person name="Jogler C."/>
        </authorList>
    </citation>
    <scope>NUCLEOTIDE SEQUENCE [LARGE SCALE GENOMIC DNA]</scope>
    <source>
        <strain evidence="1 2">Pan189</strain>
    </source>
</reference>
<dbReference type="Pfam" id="PF07394">
    <property type="entry name" value="DUF1501"/>
    <property type="match status" value="1"/>
</dbReference>
<dbReference type="PANTHER" id="PTHR43737">
    <property type="entry name" value="BLL7424 PROTEIN"/>
    <property type="match status" value="1"/>
</dbReference>
<proteinExistence type="predicted"/>
<dbReference type="KEGG" id="svp:Pan189_34290"/>
<sequence length="475" mass="52247">MLCRHRQNLSTRREWLKTASCGFGGLALAGLLGQEQASGGASAHPLAEKQPHFTPKAKRIVFIFLQGGPSQVDLFDYKPELVKRHGEQPPFAADSRFKQVGMQNTKLLKPVTKLNRVGESGMWMSEQLPYLAKQADKLCMLKACETDTPAHPTAVQQIHTGSPTLVRPSAGAWINYGLGTENQNLPGFVTIHPTSEQGGPRNYGGAFLPAAYQGTPVFDGKIEHLESRGLPAGLQQRQLDYLLKMNRDHLGSAGGDDGLDAMIRSYELAFRMQAEAPEVLDISNESQATKKLYGVGEKGTDEMGQRMLLARRMVEAGVRFVQVTDAGWDHHGRIAKQLPQNCYGIDRPIAGFLQDLESRGLLEDTLVLCSGEFGRTPFDQDLSGGKAPPNNYGRGHHSLAYACFFAGGGVKGDMSYGVTDDFGYRGVAEKVHLHDIHATMLHQLGLDHERLTYRYAGRDFRLTDVYGRVIKEILA</sequence>
<dbReference type="AlphaFoldDB" id="A0A517R562"/>
<dbReference type="RefSeq" id="WP_145365164.1">
    <property type="nucleotide sequence ID" value="NZ_CP036268.1"/>
</dbReference>
<accession>A0A517R562</accession>
<dbReference type="OrthoDB" id="127333at2"/>
<dbReference type="InterPro" id="IPR010869">
    <property type="entry name" value="DUF1501"/>
</dbReference>